<accession>A0A0M9BJM6</accession>
<name>A0A0M9BJM6_9BACL</name>
<reference evidence="1 2" key="1">
    <citation type="submission" date="2015-08" db="EMBL/GenBank/DDBJ databases">
        <title>Draft genome sequence of cellulolytic and xylanolytic Paenibacillus sp. A59, isolated from a decaying forest soil from Patagonia, Argentina.</title>
        <authorList>
            <person name="Ghio S."/>
            <person name="Caceres A.M."/>
            <person name="Talia P."/>
            <person name="Grasso D."/>
            <person name="Campos E."/>
        </authorList>
    </citation>
    <scope>NUCLEOTIDE SEQUENCE [LARGE SCALE GENOMIC DNA]</scope>
    <source>
        <strain evidence="1 2">A59</strain>
    </source>
</reference>
<evidence type="ECO:0000313" key="2">
    <source>
        <dbReference type="Proteomes" id="UP000037688"/>
    </source>
</evidence>
<protein>
    <submittedName>
        <fullName evidence="1">Uncharacterized protein</fullName>
    </submittedName>
</protein>
<dbReference type="EMBL" id="LITU01000078">
    <property type="protein sequence ID" value="KOY13690.1"/>
    <property type="molecule type" value="Genomic_DNA"/>
</dbReference>
<comment type="caution">
    <text evidence="1">The sequence shown here is derived from an EMBL/GenBank/DDBJ whole genome shotgun (WGS) entry which is preliminary data.</text>
</comment>
<keyword evidence="2" id="KW-1185">Reference proteome</keyword>
<dbReference type="AlphaFoldDB" id="A0A0M9BJM6"/>
<sequence length="59" mass="6789">MHYEQVINHFYGESKRELTCAGQLLFRYPVNTSAQDNEADGAHRRASLLGRISDKDHIE</sequence>
<dbReference type="Proteomes" id="UP000037688">
    <property type="component" value="Unassembled WGS sequence"/>
</dbReference>
<proteinExistence type="predicted"/>
<evidence type="ECO:0000313" key="1">
    <source>
        <dbReference type="EMBL" id="KOY13690.1"/>
    </source>
</evidence>
<organism evidence="1 2">
    <name type="scientific">Paenibacillus xylanivorans</name>
    <dbReference type="NCBI Taxonomy" id="1705561"/>
    <lineage>
        <taxon>Bacteria</taxon>
        <taxon>Bacillati</taxon>
        <taxon>Bacillota</taxon>
        <taxon>Bacilli</taxon>
        <taxon>Bacillales</taxon>
        <taxon>Paenibacillaceae</taxon>
        <taxon>Paenibacillus</taxon>
    </lineage>
</organism>
<dbReference type="PATRIC" id="fig|1705561.3.peg.5248"/>
<gene>
    <name evidence="1" type="ORF">AMS66_25045</name>
</gene>